<organism evidence="4 5">
    <name type="scientific">Candidatus Pseudothioglobus singularis PS1</name>
    <dbReference type="NCBI Taxonomy" id="1125411"/>
    <lineage>
        <taxon>Bacteria</taxon>
        <taxon>Pseudomonadati</taxon>
        <taxon>Pseudomonadota</taxon>
        <taxon>Gammaproteobacteria</taxon>
        <taxon>Candidatus Pseudothioglobaceae</taxon>
        <taxon>Candidatus Pseudothioglobus</taxon>
    </lineage>
</organism>
<dbReference type="KEGG" id="tsn:W908_07435"/>
<dbReference type="GO" id="GO:0005737">
    <property type="term" value="C:cytoplasm"/>
    <property type="evidence" value="ECO:0007669"/>
    <property type="project" value="TreeGrafter"/>
</dbReference>
<dbReference type="STRING" id="1125411.W908_07435"/>
<reference evidence="4 5" key="1">
    <citation type="journal article" date="2015" name="Genome Announc.">
        <title>Genome Sequence of 'Candidatus Thioglobus singularis' Strain PS1, a Mixotroph from the SUP05 Clade of Marine Gammaproteobacteria.</title>
        <authorList>
            <person name="Marshall K.T."/>
            <person name="Morris R.M."/>
        </authorList>
    </citation>
    <scope>NUCLEOTIDE SEQUENCE [LARGE SCALE GENOMIC DNA]</scope>
    <source>
        <strain evidence="4 5">PS1</strain>
    </source>
</reference>
<dbReference type="InterPro" id="IPR036069">
    <property type="entry name" value="DUF34/NIF3_sf"/>
</dbReference>
<feature type="binding site" evidence="3">
    <location>
        <position position="71"/>
    </location>
    <ligand>
        <name>a divalent metal cation</name>
        <dbReference type="ChEBI" id="CHEBI:60240"/>
        <label>1</label>
    </ligand>
</feature>
<dbReference type="PANTHER" id="PTHR13799">
    <property type="entry name" value="NGG1 INTERACTING FACTOR 3"/>
    <property type="match status" value="1"/>
</dbReference>
<dbReference type="SUPFAM" id="SSF102705">
    <property type="entry name" value="NIF3 (NGG1p interacting factor 3)-like"/>
    <property type="match status" value="1"/>
</dbReference>
<dbReference type="GO" id="GO:0046872">
    <property type="term" value="F:metal ion binding"/>
    <property type="evidence" value="ECO:0007669"/>
    <property type="project" value="UniProtKB-KW"/>
</dbReference>
<dbReference type="Gene3D" id="3.40.1390.30">
    <property type="entry name" value="NIF3 (NGG1p interacting factor 3)-like"/>
    <property type="match status" value="2"/>
</dbReference>
<accession>A0A0M5KYR4</accession>
<proteinExistence type="inferred from homology"/>
<name>A0A0M5KYR4_9GAMM</name>
<feature type="binding site" evidence="3">
    <location>
        <position position="224"/>
    </location>
    <ligand>
        <name>a divalent metal cation</name>
        <dbReference type="ChEBI" id="CHEBI:60240"/>
        <label>1</label>
    </ligand>
</feature>
<dbReference type="NCBIfam" id="TIGR00486">
    <property type="entry name" value="YbgI_SA1388"/>
    <property type="match status" value="1"/>
</dbReference>
<feature type="binding site" evidence="3">
    <location>
        <position position="108"/>
    </location>
    <ligand>
        <name>a divalent metal cation</name>
        <dbReference type="ChEBI" id="CHEBI:60240"/>
        <label>1</label>
    </ligand>
</feature>
<comment type="similarity">
    <text evidence="1">Belongs to the GTP cyclohydrolase I type 2/NIF3 family.</text>
</comment>
<feature type="binding site" evidence="3">
    <location>
        <position position="220"/>
    </location>
    <ligand>
        <name>a divalent metal cation</name>
        <dbReference type="ChEBI" id="CHEBI:60240"/>
        <label>1</label>
    </ligand>
</feature>
<dbReference type="EMBL" id="CP006911">
    <property type="protein sequence ID" value="ALE02366.1"/>
    <property type="molecule type" value="Genomic_DNA"/>
</dbReference>
<keyword evidence="2 3" id="KW-0479">Metal-binding</keyword>
<evidence type="ECO:0000256" key="3">
    <source>
        <dbReference type="PIRSR" id="PIRSR602678-1"/>
    </source>
</evidence>
<evidence type="ECO:0000313" key="5">
    <source>
        <dbReference type="Proteomes" id="UP000068905"/>
    </source>
</evidence>
<keyword evidence="5" id="KW-1185">Reference proteome</keyword>
<dbReference type="PANTHER" id="PTHR13799:SF14">
    <property type="entry name" value="GTP CYCLOHYDROLASE 1 TYPE 2 HOMOLOG"/>
    <property type="match status" value="1"/>
</dbReference>
<evidence type="ECO:0000256" key="1">
    <source>
        <dbReference type="ARBA" id="ARBA00006964"/>
    </source>
</evidence>
<sequence length="252" mass="28162">MQSGITMVHREELDNYCNKFLSVKNFKDYGPNGIQIEGSDSIDKIVSGVSANLDLIERAIEENADAIFVHHGIFWDNESNLITGAKRKKIALLMNNNINLFGYHLPLDDHPEVGNNIELGRILGIKKMRPVEDSYLWQGELKTDLKSFSSLIEKELGRTPQLFGEMKESVNKIAWCTGGAQGFIDEAIKLKVDLYLSGEVSERTPAVAKENGIAFISAGHHATERYGVQSLCNHLSAKFKLQHQFIDVDNSV</sequence>
<dbReference type="InterPro" id="IPR002678">
    <property type="entry name" value="DUF34/NIF3"/>
</dbReference>
<protein>
    <submittedName>
        <fullName evidence="4">Metal-binding protein</fullName>
    </submittedName>
</protein>
<dbReference type="Proteomes" id="UP000068905">
    <property type="component" value="Chromosome"/>
</dbReference>
<dbReference type="OrthoDB" id="9800881at2"/>
<evidence type="ECO:0000256" key="2">
    <source>
        <dbReference type="ARBA" id="ARBA00022723"/>
    </source>
</evidence>
<dbReference type="Pfam" id="PF01784">
    <property type="entry name" value="DUF34_NIF3"/>
    <property type="match status" value="1"/>
</dbReference>
<dbReference type="PATRIC" id="fig|1125411.7.peg.1466"/>
<gene>
    <name evidence="4" type="ORF">W908_07435</name>
</gene>
<dbReference type="AlphaFoldDB" id="A0A0M5KYR4"/>
<evidence type="ECO:0000313" key="4">
    <source>
        <dbReference type="EMBL" id="ALE02366.1"/>
    </source>
</evidence>
<feature type="binding site" evidence="3">
    <location>
        <position position="70"/>
    </location>
    <ligand>
        <name>a divalent metal cation</name>
        <dbReference type="ChEBI" id="CHEBI:60240"/>
        <label>1</label>
    </ligand>
</feature>